<evidence type="ECO:0000313" key="3">
    <source>
        <dbReference type="Proteomes" id="UP000228484"/>
    </source>
</evidence>
<accession>A0A2G6Q5K1</accession>
<evidence type="ECO:0000256" key="1">
    <source>
        <dbReference type="SAM" id="MobiDB-lite"/>
    </source>
</evidence>
<keyword evidence="3" id="KW-1185">Reference proteome</keyword>
<proteinExistence type="predicted"/>
<dbReference type="RefSeq" id="WP_099686495.1">
    <property type="nucleotide sequence ID" value="NZ_NWUW01000043.1"/>
</dbReference>
<evidence type="ECO:0000313" key="2">
    <source>
        <dbReference type="EMBL" id="PIE92116.1"/>
    </source>
</evidence>
<reference evidence="2 3" key="1">
    <citation type="submission" date="2017-09" db="EMBL/GenBank/DDBJ databases">
        <title>Biocontrol bacteria screening and application from spent mushroom substrate.</title>
        <authorList>
            <person name="Sun X."/>
        </authorList>
    </citation>
    <scope>NUCLEOTIDE SEQUENCE [LARGE SCALE GENOMIC DNA]</scope>
    <source>
        <strain evidence="2 3">100374</strain>
    </source>
</reference>
<dbReference type="Proteomes" id="UP000228484">
    <property type="component" value="Unassembled WGS sequence"/>
</dbReference>
<organism evidence="2 3">
    <name type="scientific">Bacillus fungorum</name>
    <dbReference type="NCBI Taxonomy" id="2039284"/>
    <lineage>
        <taxon>Bacteria</taxon>
        <taxon>Bacillati</taxon>
        <taxon>Bacillota</taxon>
        <taxon>Bacilli</taxon>
        <taxon>Bacillales</taxon>
        <taxon>Bacillaceae</taxon>
        <taxon>Bacillus</taxon>
    </lineage>
</organism>
<dbReference type="AlphaFoldDB" id="A0A2G6Q5K1"/>
<sequence>MKKNFVLGNQLEENKEEEDKDKGRDVAFKENFRIKGMEVQENTRIGEFYNPDLILKDSDNTVILEHSSTGDRKVHIGELTQFIEYVINSEDDTKKSLIIFLDGKSDSSPKEKREHERLKFYMDELFSLKAVMLKNIFFIGVVKYEEKNLNNLSLDDLENKCSAIYG</sequence>
<name>A0A2G6Q5K1_9BACI</name>
<protein>
    <submittedName>
        <fullName evidence="2">Uncharacterized protein</fullName>
    </submittedName>
</protein>
<gene>
    <name evidence="2" type="ORF">CO726_28255</name>
</gene>
<dbReference type="EMBL" id="NWUW01000043">
    <property type="protein sequence ID" value="PIE92116.1"/>
    <property type="molecule type" value="Genomic_DNA"/>
</dbReference>
<feature type="region of interest" description="Disordered" evidence="1">
    <location>
        <begin position="1"/>
        <end position="22"/>
    </location>
</feature>
<comment type="caution">
    <text evidence="2">The sequence shown here is derived from an EMBL/GenBank/DDBJ whole genome shotgun (WGS) entry which is preliminary data.</text>
</comment>